<dbReference type="AlphaFoldDB" id="A0A7I7QAX7"/>
<name>A0A7I7QAX7_9MYCO</name>
<accession>A0A7I7QAX7</accession>
<dbReference type="InterPro" id="IPR007534">
    <property type="entry name" value="LuxE"/>
</dbReference>
<dbReference type="EMBL" id="AP022587">
    <property type="protein sequence ID" value="BBY23445.1"/>
    <property type="molecule type" value="Genomic_DNA"/>
</dbReference>
<keyword evidence="3" id="KW-1185">Reference proteome</keyword>
<gene>
    <name evidence="2" type="ORF">MSTO_36500</name>
</gene>
<dbReference type="Proteomes" id="UP000467130">
    <property type="component" value="Chromosome"/>
</dbReference>
<dbReference type="InterPro" id="IPR042099">
    <property type="entry name" value="ANL_N_sf"/>
</dbReference>
<dbReference type="Pfam" id="PF04443">
    <property type="entry name" value="LuxE"/>
    <property type="match status" value="1"/>
</dbReference>
<sequence>MDLNTMLGMPGDALRVTRAEWRRSIARVIQEAFAFHYQRNEGYRAQCDLVRVCPRDIVGDIDLHRIPLLPAVLFKQVAARAVLTTNLADIEIEVRSAGSGGVPSVSPRDATTVTRASVGVFGSFRDFFDLSNGAGLFLCSSKPGVAGVHMPKAFDLFACTLDDFSFAPHNRPFDIRDALTQLRSWEGARNRHLIGTPLAISRLMKVLELESIRMDLGPQALIIMFGSRHQYTRYLGTRDEFNDEAWRLLGVERCRIRDVYGMAESTMVAIECEHQRKHVPPWCYASIRDVANPAIEIEPGRTGAIAILDALNAASPGFLLSDDVGEVDESDCPCGRKGQTLTVRGTHDVAQYGRAVASRRIIGGGRRWR</sequence>
<evidence type="ECO:0000313" key="3">
    <source>
        <dbReference type="Proteomes" id="UP000467130"/>
    </source>
</evidence>
<dbReference type="GO" id="GO:0047474">
    <property type="term" value="F:long-chain fatty acid--protein ligase activity"/>
    <property type="evidence" value="ECO:0007669"/>
    <property type="project" value="InterPro"/>
</dbReference>
<organism evidence="2 3">
    <name type="scientific">Mycobacterium stomatepiae</name>
    <dbReference type="NCBI Taxonomy" id="470076"/>
    <lineage>
        <taxon>Bacteria</taxon>
        <taxon>Bacillati</taxon>
        <taxon>Actinomycetota</taxon>
        <taxon>Actinomycetes</taxon>
        <taxon>Mycobacteriales</taxon>
        <taxon>Mycobacteriaceae</taxon>
        <taxon>Mycobacterium</taxon>
        <taxon>Mycobacterium simiae complex</taxon>
    </lineage>
</organism>
<dbReference type="KEGG" id="msto:MSTO_36500"/>
<evidence type="ECO:0000313" key="2">
    <source>
        <dbReference type="EMBL" id="BBY23445.1"/>
    </source>
</evidence>
<reference evidence="2 3" key="1">
    <citation type="journal article" date="2019" name="Emerg. Microbes Infect.">
        <title>Comprehensive subspecies identification of 175 nontuberculous mycobacteria species based on 7547 genomic profiles.</title>
        <authorList>
            <person name="Matsumoto Y."/>
            <person name="Kinjo T."/>
            <person name="Motooka D."/>
            <person name="Nabeya D."/>
            <person name="Jung N."/>
            <person name="Uechi K."/>
            <person name="Horii T."/>
            <person name="Iida T."/>
            <person name="Fujita J."/>
            <person name="Nakamura S."/>
        </authorList>
    </citation>
    <scope>NUCLEOTIDE SEQUENCE [LARGE SCALE GENOMIC DNA]</scope>
    <source>
        <strain evidence="2 3">JCM 17783</strain>
    </source>
</reference>
<dbReference type="Gene3D" id="3.40.50.12780">
    <property type="entry name" value="N-terminal domain of ligase-like"/>
    <property type="match status" value="1"/>
</dbReference>
<dbReference type="GO" id="GO:0008218">
    <property type="term" value="P:bioluminescence"/>
    <property type="evidence" value="ECO:0007669"/>
    <property type="project" value="InterPro"/>
</dbReference>
<protein>
    <submittedName>
        <fullName evidence="2">Acyl-protein synthetase</fullName>
    </submittedName>
</protein>
<dbReference type="SUPFAM" id="SSF56801">
    <property type="entry name" value="Acetyl-CoA synthetase-like"/>
    <property type="match status" value="1"/>
</dbReference>
<proteinExistence type="predicted"/>
<feature type="domain" description="Acyl-protein synthetase LuxE" evidence="1">
    <location>
        <begin position="27"/>
        <end position="345"/>
    </location>
</feature>
<evidence type="ECO:0000259" key="1">
    <source>
        <dbReference type="Pfam" id="PF04443"/>
    </source>
</evidence>
<dbReference type="RefSeq" id="WP_163791192.1">
    <property type="nucleotide sequence ID" value="NZ_AP022587.1"/>
</dbReference>